<dbReference type="Proteomes" id="UP000832097">
    <property type="component" value="Chromosome"/>
</dbReference>
<name>A0ABY4C251_9MICO</name>
<accession>A0ABY4C251</accession>
<sequence>MRRLTGDPERHPDMRPRPSHRALPRNRDPDRILQLGTQCHELGEFVLVGIRDASTRAAECPTREREVVERLALASTPGGHQAVTATDAGSAVRFNLTEGL</sequence>
<evidence type="ECO:0000313" key="3">
    <source>
        <dbReference type="Proteomes" id="UP000832097"/>
    </source>
</evidence>
<evidence type="ECO:0000313" key="2">
    <source>
        <dbReference type="EMBL" id="UOE45517.1"/>
    </source>
</evidence>
<feature type="compositionally biased region" description="Basic and acidic residues" evidence="1">
    <location>
        <begin position="1"/>
        <end position="16"/>
    </location>
</feature>
<feature type="region of interest" description="Disordered" evidence="1">
    <location>
        <begin position="1"/>
        <end position="29"/>
    </location>
</feature>
<organism evidence="2 3">
    <name type="scientific">Agromyces larvae</name>
    <dbReference type="NCBI Taxonomy" id="2929802"/>
    <lineage>
        <taxon>Bacteria</taxon>
        <taxon>Bacillati</taxon>
        <taxon>Actinomycetota</taxon>
        <taxon>Actinomycetes</taxon>
        <taxon>Micrococcales</taxon>
        <taxon>Microbacteriaceae</taxon>
        <taxon>Agromyces</taxon>
    </lineage>
</organism>
<dbReference type="EMBL" id="CP094528">
    <property type="protein sequence ID" value="UOE45517.1"/>
    <property type="molecule type" value="Genomic_DNA"/>
</dbReference>
<protein>
    <submittedName>
        <fullName evidence="2">Uncharacterized protein</fullName>
    </submittedName>
</protein>
<reference evidence="2 3" key="1">
    <citation type="submission" date="2022-03" db="EMBL/GenBank/DDBJ databases">
        <title>Mucilaginibacter sp. isolated from the gut of Protaetia brevitarsis seulensis larvae.</title>
        <authorList>
            <person name="Won M."/>
            <person name="Kim S.-J."/>
            <person name="Kwon S.-W."/>
        </authorList>
    </citation>
    <scope>NUCLEOTIDE SEQUENCE [LARGE SCALE GENOMIC DNA]</scope>
    <source>
        <strain evidence="2 3">CFWR-12</strain>
    </source>
</reference>
<dbReference type="RefSeq" id="WP_243558116.1">
    <property type="nucleotide sequence ID" value="NZ_CP094528.1"/>
</dbReference>
<keyword evidence="3" id="KW-1185">Reference proteome</keyword>
<proteinExistence type="predicted"/>
<gene>
    <name evidence="2" type="ORF">MTO99_07095</name>
</gene>
<evidence type="ECO:0000256" key="1">
    <source>
        <dbReference type="SAM" id="MobiDB-lite"/>
    </source>
</evidence>